<organism evidence="2 3">
    <name type="scientific">Hypholoma sublateritium (strain FD-334 SS-4)</name>
    <dbReference type="NCBI Taxonomy" id="945553"/>
    <lineage>
        <taxon>Eukaryota</taxon>
        <taxon>Fungi</taxon>
        <taxon>Dikarya</taxon>
        <taxon>Basidiomycota</taxon>
        <taxon>Agaricomycotina</taxon>
        <taxon>Agaricomycetes</taxon>
        <taxon>Agaricomycetidae</taxon>
        <taxon>Agaricales</taxon>
        <taxon>Agaricineae</taxon>
        <taxon>Strophariaceae</taxon>
        <taxon>Hypholoma</taxon>
    </lineage>
</organism>
<name>A0A0D2PM73_HYPSF</name>
<feature type="compositionally biased region" description="Basic residues" evidence="1">
    <location>
        <begin position="35"/>
        <end position="45"/>
    </location>
</feature>
<reference evidence="3" key="1">
    <citation type="submission" date="2014-04" db="EMBL/GenBank/DDBJ databases">
        <title>Evolutionary Origins and Diversification of the Mycorrhizal Mutualists.</title>
        <authorList>
            <consortium name="DOE Joint Genome Institute"/>
            <consortium name="Mycorrhizal Genomics Consortium"/>
            <person name="Kohler A."/>
            <person name="Kuo A."/>
            <person name="Nagy L.G."/>
            <person name="Floudas D."/>
            <person name="Copeland A."/>
            <person name="Barry K.W."/>
            <person name="Cichocki N."/>
            <person name="Veneault-Fourrey C."/>
            <person name="LaButti K."/>
            <person name="Lindquist E.A."/>
            <person name="Lipzen A."/>
            <person name="Lundell T."/>
            <person name="Morin E."/>
            <person name="Murat C."/>
            <person name="Riley R."/>
            <person name="Ohm R."/>
            <person name="Sun H."/>
            <person name="Tunlid A."/>
            <person name="Henrissat B."/>
            <person name="Grigoriev I.V."/>
            <person name="Hibbett D.S."/>
            <person name="Martin F."/>
        </authorList>
    </citation>
    <scope>NUCLEOTIDE SEQUENCE [LARGE SCALE GENOMIC DNA]</scope>
    <source>
        <strain evidence="3">FD-334 SS-4</strain>
    </source>
</reference>
<proteinExistence type="predicted"/>
<evidence type="ECO:0000313" key="3">
    <source>
        <dbReference type="Proteomes" id="UP000054270"/>
    </source>
</evidence>
<evidence type="ECO:0000313" key="2">
    <source>
        <dbReference type="EMBL" id="KJA29421.1"/>
    </source>
</evidence>
<feature type="region of interest" description="Disordered" evidence="1">
    <location>
        <begin position="19"/>
        <end position="54"/>
    </location>
</feature>
<sequence>MMMSTGDFHLTLPKNSLVQQTSPTFASGNTEAPRKSRQNKQRCKKRQEEKAKHGFRPSAAAIRRYVVDSTKIHIPIDCATLLAARVGYRTRNTNISAAQAAYNEQALLSGHGFKFLDWNGVDPLLVIDNKDRIAIALVGPPKTEDFQTRTHSIHQALLAEGLLFKESNAHSCGENVVVNAGVTYGKGTREPVSLDTKKNGAVASRLLSNRDIQRLSWFASSSLALYAPKLYSHCRAKLNTLPVQFPRLAPFFPDSSKVFPATAFDLGPGTSAQKNRTALNHPYGWSATQAFGQFDPTKGGQLVFWEPRLIVQFPPGALVLHPAAMITVTTTPVNEGETRTSMTQYIPASLFQYVESGFRSAKELKVHNAVVHQGDSKSGADKWRMGLDLFTTLDELPK</sequence>
<dbReference type="EMBL" id="KN817519">
    <property type="protein sequence ID" value="KJA29421.1"/>
    <property type="molecule type" value="Genomic_DNA"/>
</dbReference>
<dbReference type="Proteomes" id="UP000054270">
    <property type="component" value="Unassembled WGS sequence"/>
</dbReference>
<keyword evidence="3" id="KW-1185">Reference proteome</keyword>
<accession>A0A0D2PM73</accession>
<dbReference type="STRING" id="945553.A0A0D2PM73"/>
<dbReference type="AlphaFoldDB" id="A0A0D2PM73"/>
<gene>
    <name evidence="2" type="ORF">HYPSUDRAFT_517945</name>
</gene>
<protein>
    <submittedName>
        <fullName evidence="2">Uncharacterized protein</fullName>
    </submittedName>
</protein>
<evidence type="ECO:0000256" key="1">
    <source>
        <dbReference type="SAM" id="MobiDB-lite"/>
    </source>
</evidence>
<feature type="compositionally biased region" description="Polar residues" evidence="1">
    <location>
        <begin position="19"/>
        <end position="30"/>
    </location>
</feature>
<dbReference type="Gene3D" id="3.60.130.30">
    <property type="match status" value="1"/>
</dbReference>